<keyword evidence="2" id="KW-1185">Reference proteome</keyword>
<evidence type="ECO:0000313" key="2">
    <source>
        <dbReference type="Proteomes" id="UP001732700"/>
    </source>
</evidence>
<evidence type="ECO:0000313" key="1">
    <source>
        <dbReference type="EnsemblPlants" id="AVESA.00010b.r2.3CG0492140.1.CDS.1"/>
    </source>
</evidence>
<reference evidence="1" key="2">
    <citation type="submission" date="2025-09" db="UniProtKB">
        <authorList>
            <consortium name="EnsemblPlants"/>
        </authorList>
    </citation>
    <scope>IDENTIFICATION</scope>
</reference>
<accession>A0ACD5VSM4</accession>
<name>A0ACD5VSM4_AVESA</name>
<sequence>MTSTDYQYISYEDSLKVLKLPYRQGRDRRQFSMYILLPDARDGLWNLAEKLSSEPEFLEKHTQTQEVRVGQFKLPKLKISFGFEASDLLKCLGLHLPFGAEADLSEMVDSPLAQGLCVSSVSHRAFVEVNEEGTEAAATTLMRLMQQSMPRDPPMKIDFVADHPFLFMIREDLTRVVLFLGHVLNPLLGA</sequence>
<proteinExistence type="predicted"/>
<dbReference type="EnsemblPlants" id="AVESA.00010b.r2.3CG0492140.1">
    <property type="protein sequence ID" value="AVESA.00010b.r2.3CG0492140.1.CDS.1"/>
    <property type="gene ID" value="AVESA.00010b.r2.3CG0492140"/>
</dbReference>
<reference evidence="1" key="1">
    <citation type="submission" date="2021-05" db="EMBL/GenBank/DDBJ databases">
        <authorList>
            <person name="Scholz U."/>
            <person name="Mascher M."/>
            <person name="Fiebig A."/>
        </authorList>
    </citation>
    <scope>NUCLEOTIDE SEQUENCE [LARGE SCALE GENOMIC DNA]</scope>
</reference>
<organism evidence="1 2">
    <name type="scientific">Avena sativa</name>
    <name type="common">Oat</name>
    <dbReference type="NCBI Taxonomy" id="4498"/>
    <lineage>
        <taxon>Eukaryota</taxon>
        <taxon>Viridiplantae</taxon>
        <taxon>Streptophyta</taxon>
        <taxon>Embryophyta</taxon>
        <taxon>Tracheophyta</taxon>
        <taxon>Spermatophyta</taxon>
        <taxon>Magnoliopsida</taxon>
        <taxon>Liliopsida</taxon>
        <taxon>Poales</taxon>
        <taxon>Poaceae</taxon>
        <taxon>BOP clade</taxon>
        <taxon>Pooideae</taxon>
        <taxon>Poodae</taxon>
        <taxon>Poeae</taxon>
        <taxon>Poeae Chloroplast Group 1 (Aveneae type)</taxon>
        <taxon>Aveninae</taxon>
        <taxon>Avena</taxon>
    </lineage>
</organism>
<dbReference type="Proteomes" id="UP001732700">
    <property type="component" value="Chromosome 3C"/>
</dbReference>
<protein>
    <submittedName>
        <fullName evidence="1">Uncharacterized protein</fullName>
    </submittedName>
</protein>